<feature type="compositionally biased region" description="Basic residues" evidence="1">
    <location>
        <begin position="652"/>
        <end position="665"/>
    </location>
</feature>
<evidence type="ECO:0000313" key="2">
    <source>
        <dbReference type="EMBL" id="KAG1897766.1"/>
    </source>
</evidence>
<dbReference type="EMBL" id="JABBWK010000044">
    <property type="protein sequence ID" value="KAG1897766.1"/>
    <property type="molecule type" value="Genomic_DNA"/>
</dbReference>
<protein>
    <submittedName>
        <fullName evidence="2">Uncharacterized protein</fullName>
    </submittedName>
</protein>
<organism evidence="2 3">
    <name type="scientific">Suillus fuscotomentosus</name>
    <dbReference type="NCBI Taxonomy" id="1912939"/>
    <lineage>
        <taxon>Eukaryota</taxon>
        <taxon>Fungi</taxon>
        <taxon>Dikarya</taxon>
        <taxon>Basidiomycota</taxon>
        <taxon>Agaricomycotina</taxon>
        <taxon>Agaricomycetes</taxon>
        <taxon>Agaricomycetidae</taxon>
        <taxon>Boletales</taxon>
        <taxon>Suillineae</taxon>
        <taxon>Suillaceae</taxon>
        <taxon>Suillus</taxon>
    </lineage>
</organism>
<feature type="region of interest" description="Disordered" evidence="1">
    <location>
        <begin position="615"/>
        <end position="701"/>
    </location>
</feature>
<reference evidence="2" key="1">
    <citation type="journal article" date="2020" name="New Phytol.">
        <title>Comparative genomics reveals dynamic genome evolution in host specialist ectomycorrhizal fungi.</title>
        <authorList>
            <person name="Lofgren L.A."/>
            <person name="Nguyen N.H."/>
            <person name="Vilgalys R."/>
            <person name="Ruytinx J."/>
            <person name="Liao H.L."/>
            <person name="Branco S."/>
            <person name="Kuo A."/>
            <person name="LaButti K."/>
            <person name="Lipzen A."/>
            <person name="Andreopoulos W."/>
            <person name="Pangilinan J."/>
            <person name="Riley R."/>
            <person name="Hundley H."/>
            <person name="Na H."/>
            <person name="Barry K."/>
            <person name="Grigoriev I.V."/>
            <person name="Stajich J.E."/>
            <person name="Kennedy P.G."/>
        </authorList>
    </citation>
    <scope>NUCLEOTIDE SEQUENCE</scope>
    <source>
        <strain evidence="2">FC203</strain>
    </source>
</reference>
<accession>A0AAD4E1Z4</accession>
<dbReference type="RefSeq" id="XP_041223342.1">
    <property type="nucleotide sequence ID" value="XM_041367485.1"/>
</dbReference>
<feature type="compositionally biased region" description="Basic and acidic residues" evidence="1">
    <location>
        <begin position="666"/>
        <end position="675"/>
    </location>
</feature>
<feature type="compositionally biased region" description="Basic and acidic residues" evidence="1">
    <location>
        <begin position="685"/>
        <end position="695"/>
    </location>
</feature>
<feature type="compositionally biased region" description="Basic and acidic residues" evidence="1">
    <location>
        <begin position="615"/>
        <end position="651"/>
    </location>
</feature>
<comment type="caution">
    <text evidence="2">The sequence shown here is derived from an EMBL/GenBank/DDBJ whole genome shotgun (WGS) entry which is preliminary data.</text>
</comment>
<proteinExistence type="predicted"/>
<sequence length="701" mass="79706">MASWTLVFSNVLNEHKDSFVAAKGNSGIRAHILKTIKDAIGSSEAAKDPCVMLPEKNLCKAVRAYYLDFLEDDEDRKAEEEIIEGGTKDTSAPDAVTVEMVRQREDDKPEDAGKYKTEFSGFDVVQKLFKDEFAEYDKQHRDTSNSKSMGQRTRLARMWHQAMSPEVKKELERVAGKWNQEGPPADTKDRYHTHNQKKMMEDFMDMVRRTMGLHVVILTAYDRGEGKAPGTTVPKKPFTQATKDNWTWAEHAQDRLANWLLEGEDADGEDDDENNLPDLTVEVDDDGYPCLPTGFVCLKLKHRQQLVQAVFQKAYAVITNNPRALVPWSEMSTDPTHYLDSGCIPENVVIRDSSHLQKDTITAIYSHWKDHASHDMPIVHFVGYRQADFYDARTKKGAAKGKSRVKPAYVEVSSDEEGLLNKVTNGKSSSDEDVVEVETPTIPESSPKYHLARDMVPYLKSLSTVPSYHYLLTAVQKLPQRTDSKSRKQHLPVWASWTWSQTYLPQDIHEDMKIASVALEHLSNYQFNSHGWGMVVTLGLGLLLRECCRAQEYEADGAGDDVPDYLDNSILGIQMGDQIEEKVIEIGAEVEAILKNESLRLSVVRKYIEKRRSEEKRKLKEKSRVEEEKRAEEEKRVEEEERLAKEASKVDKRVRKSNAKGKGKRLAADVEEPIKKKVKASPPDPPRRSARDKAPLKKYNV</sequence>
<name>A0AAD4E1Z4_9AGAM</name>
<keyword evidence="3" id="KW-1185">Reference proteome</keyword>
<evidence type="ECO:0000313" key="3">
    <source>
        <dbReference type="Proteomes" id="UP001195769"/>
    </source>
</evidence>
<evidence type="ECO:0000256" key="1">
    <source>
        <dbReference type="SAM" id="MobiDB-lite"/>
    </source>
</evidence>
<dbReference type="Proteomes" id="UP001195769">
    <property type="component" value="Unassembled WGS sequence"/>
</dbReference>
<dbReference type="GeneID" id="64661783"/>
<dbReference type="AlphaFoldDB" id="A0AAD4E1Z4"/>
<gene>
    <name evidence="2" type="ORF">F5891DRAFT_1191690</name>
</gene>